<evidence type="ECO:0000256" key="1">
    <source>
        <dbReference type="SAM" id="MobiDB-lite"/>
    </source>
</evidence>
<dbReference type="Proteomes" id="UP000789524">
    <property type="component" value="Unassembled WGS sequence"/>
</dbReference>
<evidence type="ECO:0000313" key="2">
    <source>
        <dbReference type="EMBL" id="CAG9557953.1"/>
    </source>
</evidence>
<sequence>MQRSWRAGLCRMRIKSTRQSGGSRPAVPFSADRGQDDRCTENGTPAPPHKTREETLAPLRRSRPLSLPPPSRRPAKSLMTTRPAHSRQPGLTATRPAPP</sequence>
<comment type="caution">
    <text evidence="2">The sequence shown here is derived from an EMBL/GenBank/DDBJ whole genome shotgun (WGS) entry which is preliminary data.</text>
</comment>
<keyword evidence="3" id="KW-1185">Reference proteome</keyword>
<feature type="region of interest" description="Disordered" evidence="1">
    <location>
        <begin position="1"/>
        <end position="99"/>
    </location>
</feature>
<dbReference type="AlphaFoldDB" id="A0A8J2MHE9"/>
<dbReference type="EMBL" id="CAKASE010000032">
    <property type="protein sequence ID" value="CAG9557953.1"/>
    <property type="molecule type" value="Genomic_DNA"/>
</dbReference>
<gene>
    <name evidence="2" type="ORF">DCHRY22_LOCUS202</name>
</gene>
<evidence type="ECO:0000313" key="3">
    <source>
        <dbReference type="Proteomes" id="UP000789524"/>
    </source>
</evidence>
<name>A0A8J2MHE9_9NEOP</name>
<organism evidence="2 3">
    <name type="scientific">Danaus chrysippus</name>
    <name type="common">African queen</name>
    <dbReference type="NCBI Taxonomy" id="151541"/>
    <lineage>
        <taxon>Eukaryota</taxon>
        <taxon>Metazoa</taxon>
        <taxon>Ecdysozoa</taxon>
        <taxon>Arthropoda</taxon>
        <taxon>Hexapoda</taxon>
        <taxon>Insecta</taxon>
        <taxon>Pterygota</taxon>
        <taxon>Neoptera</taxon>
        <taxon>Endopterygota</taxon>
        <taxon>Lepidoptera</taxon>
        <taxon>Glossata</taxon>
        <taxon>Ditrysia</taxon>
        <taxon>Papilionoidea</taxon>
        <taxon>Nymphalidae</taxon>
        <taxon>Danainae</taxon>
        <taxon>Danaini</taxon>
        <taxon>Danaina</taxon>
        <taxon>Danaus</taxon>
        <taxon>Anosia</taxon>
    </lineage>
</organism>
<proteinExistence type="predicted"/>
<accession>A0A8J2MHE9</accession>
<reference evidence="2" key="1">
    <citation type="submission" date="2021-09" db="EMBL/GenBank/DDBJ databases">
        <authorList>
            <person name="Martin H S."/>
        </authorList>
    </citation>
    <scope>NUCLEOTIDE SEQUENCE</scope>
</reference>
<protein>
    <submittedName>
        <fullName evidence="2">(African queen) hypothetical protein</fullName>
    </submittedName>
</protein>